<reference evidence="2" key="1">
    <citation type="submission" date="2025-08" db="UniProtKB">
        <authorList>
            <consortium name="Ensembl"/>
        </authorList>
    </citation>
    <scope>IDENTIFICATION</scope>
</reference>
<feature type="region of interest" description="Disordered" evidence="1">
    <location>
        <begin position="281"/>
        <end position="361"/>
    </location>
</feature>
<proteinExistence type="predicted"/>
<feature type="compositionally biased region" description="Low complexity" evidence="1">
    <location>
        <begin position="324"/>
        <end position="348"/>
    </location>
</feature>
<keyword evidence="3" id="KW-1185">Reference proteome</keyword>
<reference evidence="2" key="2">
    <citation type="submission" date="2025-09" db="UniProtKB">
        <authorList>
            <consortium name="Ensembl"/>
        </authorList>
    </citation>
    <scope>IDENTIFICATION</scope>
</reference>
<dbReference type="AlphaFoldDB" id="A0A8C4QR21"/>
<accession>A0A8C4QR21</accession>
<dbReference type="Proteomes" id="UP000694388">
    <property type="component" value="Unplaced"/>
</dbReference>
<sequence>MGRAFWKISGVWLGKAGNERGWFLEAMTLVKNGKKDSHQGDLSLLWQVVVISFFFHGQASFHFDSYALITRWCYWRCHVSISVAFCKVSVMLNCTCSTGSVGVICGNPSRALRARRQERNAFRHDTDDLGMVHPEELLSGPRGCCLEEEVTSFEDVMNELHIWRKHFHKVRGASDEGNTSNVSFSSTDLINSSMDVGGQSEDLDGLTFVFGTKTHNENVFEACPSAESSQTTQLLRERIPPPVFPLELRPPDGVAQTSASLTTRRRRYRIPTPEVSLHASGTLSLDFSNSTPSLDLGTSTPRSDHSTSTPRSDHSTSTPRSEHSTSTPRSDHSTSTPHSDHSTSTPRSEQSTSKPSLDLCV</sequence>
<dbReference type="Ensembl" id="ENSEBUT00000019792.1">
    <property type="protein sequence ID" value="ENSEBUP00000019216.1"/>
    <property type="gene ID" value="ENSEBUG00000011963.1"/>
</dbReference>
<evidence type="ECO:0000313" key="2">
    <source>
        <dbReference type="Ensembl" id="ENSEBUP00000019216.1"/>
    </source>
</evidence>
<feature type="compositionally biased region" description="Polar residues" evidence="1">
    <location>
        <begin position="281"/>
        <end position="319"/>
    </location>
</feature>
<evidence type="ECO:0000313" key="3">
    <source>
        <dbReference type="Proteomes" id="UP000694388"/>
    </source>
</evidence>
<name>A0A8C4QR21_EPTBU</name>
<organism evidence="2 3">
    <name type="scientific">Eptatretus burgeri</name>
    <name type="common">Inshore hagfish</name>
    <dbReference type="NCBI Taxonomy" id="7764"/>
    <lineage>
        <taxon>Eukaryota</taxon>
        <taxon>Metazoa</taxon>
        <taxon>Chordata</taxon>
        <taxon>Craniata</taxon>
        <taxon>Vertebrata</taxon>
        <taxon>Cyclostomata</taxon>
        <taxon>Myxini</taxon>
        <taxon>Myxiniformes</taxon>
        <taxon>Myxinidae</taxon>
        <taxon>Eptatretinae</taxon>
        <taxon>Eptatretus</taxon>
    </lineage>
</organism>
<protein>
    <submittedName>
        <fullName evidence="2">Uncharacterized protein</fullName>
    </submittedName>
</protein>
<evidence type="ECO:0000256" key="1">
    <source>
        <dbReference type="SAM" id="MobiDB-lite"/>
    </source>
</evidence>
<feature type="region of interest" description="Disordered" evidence="1">
    <location>
        <begin position="242"/>
        <end position="267"/>
    </location>
</feature>